<sequence>MPLAGNGLPKFSPRPWPGFPVDGLPQIVALCCKLDGRILIQNWMYESGLEFCRELNMMGANIFICDPQRVIVSGPTSLKNSEVFPPDVIQAIMAIFLLSLSEKVTTIIHGTHFLLRRYPDIINIYQKLGAKIEVLEK</sequence>
<dbReference type="PANTHER" id="PTHR43783:SF1">
    <property type="entry name" value="UDP-N-ACETYLGLUCOSAMINE 1-CARBOXYVINYLTRANSFERASE"/>
    <property type="match status" value="1"/>
</dbReference>
<evidence type="ECO:0000313" key="1">
    <source>
        <dbReference type="EMBL" id="OGC46099.1"/>
    </source>
</evidence>
<protein>
    <recommendedName>
        <fullName evidence="3">Enolpyruvate transferase domain-containing protein</fullName>
    </recommendedName>
</protein>
<dbReference type="GO" id="GO:0016765">
    <property type="term" value="F:transferase activity, transferring alkyl or aryl (other than methyl) groups"/>
    <property type="evidence" value="ECO:0007669"/>
    <property type="project" value="InterPro"/>
</dbReference>
<dbReference type="EMBL" id="MEUV01000015">
    <property type="protein sequence ID" value="OGC46099.1"/>
    <property type="molecule type" value="Genomic_DNA"/>
</dbReference>
<proteinExistence type="predicted"/>
<comment type="caution">
    <text evidence="1">The sequence shown here is derived from an EMBL/GenBank/DDBJ whole genome shotgun (WGS) entry which is preliminary data.</text>
</comment>
<reference evidence="1 2" key="1">
    <citation type="journal article" date="2016" name="Nat. Commun.">
        <title>Thousands of microbial genomes shed light on interconnected biogeochemical processes in an aquifer system.</title>
        <authorList>
            <person name="Anantharaman K."/>
            <person name="Brown C.T."/>
            <person name="Hug L.A."/>
            <person name="Sharon I."/>
            <person name="Castelle C.J."/>
            <person name="Probst A.J."/>
            <person name="Thomas B.C."/>
            <person name="Singh A."/>
            <person name="Wilkins M.J."/>
            <person name="Karaoz U."/>
            <person name="Brodie E.L."/>
            <person name="Williams K.H."/>
            <person name="Hubbard S.S."/>
            <person name="Banfield J.F."/>
        </authorList>
    </citation>
    <scope>NUCLEOTIDE SEQUENCE [LARGE SCALE GENOMIC DNA]</scope>
</reference>
<dbReference type="Gene3D" id="3.65.10.10">
    <property type="entry name" value="Enolpyruvate transferase domain"/>
    <property type="match status" value="1"/>
</dbReference>
<dbReference type="AlphaFoldDB" id="A0A1F4UME2"/>
<name>A0A1F4UME2_UNCKA</name>
<dbReference type="SUPFAM" id="SSF55205">
    <property type="entry name" value="EPT/RTPC-like"/>
    <property type="match status" value="1"/>
</dbReference>
<evidence type="ECO:0000313" key="2">
    <source>
        <dbReference type="Proteomes" id="UP000178615"/>
    </source>
</evidence>
<dbReference type="InterPro" id="IPR036968">
    <property type="entry name" value="Enolpyruvate_Tfrase_sf"/>
</dbReference>
<dbReference type="InterPro" id="IPR050068">
    <property type="entry name" value="MurA_subfamily"/>
</dbReference>
<organism evidence="1 2">
    <name type="scientific">candidate division WWE3 bacterium RBG_19FT_COMBO_34_6</name>
    <dbReference type="NCBI Taxonomy" id="1802612"/>
    <lineage>
        <taxon>Bacteria</taxon>
        <taxon>Katanobacteria</taxon>
    </lineage>
</organism>
<dbReference type="Proteomes" id="UP000178615">
    <property type="component" value="Unassembled WGS sequence"/>
</dbReference>
<accession>A0A1F4UME2</accession>
<evidence type="ECO:0008006" key="3">
    <source>
        <dbReference type="Google" id="ProtNLM"/>
    </source>
</evidence>
<dbReference type="InterPro" id="IPR013792">
    <property type="entry name" value="RNA3'P_cycl/enolpyr_Trfase_a/b"/>
</dbReference>
<gene>
    <name evidence="1" type="ORF">A2V49_04090</name>
</gene>
<dbReference type="PANTHER" id="PTHR43783">
    <property type="entry name" value="UDP-N-ACETYLGLUCOSAMINE 1-CARBOXYVINYLTRANSFERASE"/>
    <property type="match status" value="1"/>
</dbReference>